<organism evidence="1 2">
    <name type="scientific">Neolecta irregularis (strain DAH-3)</name>
    <dbReference type="NCBI Taxonomy" id="1198029"/>
    <lineage>
        <taxon>Eukaryota</taxon>
        <taxon>Fungi</taxon>
        <taxon>Dikarya</taxon>
        <taxon>Ascomycota</taxon>
        <taxon>Taphrinomycotina</taxon>
        <taxon>Neolectales</taxon>
        <taxon>Neolectaceae</taxon>
        <taxon>Neolecta</taxon>
    </lineage>
</organism>
<dbReference type="EMBL" id="LXFE01000329">
    <property type="protein sequence ID" value="OLL25717.1"/>
    <property type="molecule type" value="Genomic_DNA"/>
</dbReference>
<sequence length="100" mass="11264">MQGYIVCLNYYGFLNLSLYCHYFRIVKCSKPNSPFISPSLHELKSIKTTLKKLIPLRKGKSIFFIHSCLAIMIPQASGAISQQNICSQTQHGKGKVQGEE</sequence>
<protein>
    <submittedName>
        <fullName evidence="1">Uncharacterized protein</fullName>
    </submittedName>
</protein>
<proteinExistence type="predicted"/>
<reference evidence="1 2" key="1">
    <citation type="submission" date="2016-04" db="EMBL/GenBank/DDBJ databases">
        <title>Evolutionary innovation and constraint leading to complex multicellularity in the Ascomycota.</title>
        <authorList>
            <person name="Cisse O."/>
            <person name="Nguyen A."/>
            <person name="Hewitt D.A."/>
            <person name="Jedd G."/>
            <person name="Stajich J.E."/>
        </authorList>
    </citation>
    <scope>NUCLEOTIDE SEQUENCE [LARGE SCALE GENOMIC DNA]</scope>
    <source>
        <strain evidence="1 2">DAH-3</strain>
    </source>
</reference>
<evidence type="ECO:0000313" key="1">
    <source>
        <dbReference type="EMBL" id="OLL25717.1"/>
    </source>
</evidence>
<keyword evidence="2" id="KW-1185">Reference proteome</keyword>
<dbReference type="Proteomes" id="UP000186594">
    <property type="component" value="Unassembled WGS sequence"/>
</dbReference>
<name>A0A1U7LSS8_NEOID</name>
<gene>
    <name evidence="1" type="ORF">NEOLI_005477</name>
</gene>
<comment type="caution">
    <text evidence="1">The sequence shown here is derived from an EMBL/GenBank/DDBJ whole genome shotgun (WGS) entry which is preliminary data.</text>
</comment>
<dbReference type="AlphaFoldDB" id="A0A1U7LSS8"/>
<evidence type="ECO:0000313" key="2">
    <source>
        <dbReference type="Proteomes" id="UP000186594"/>
    </source>
</evidence>
<accession>A0A1U7LSS8</accession>